<reference evidence="1 2" key="1">
    <citation type="submission" date="2012-10" db="EMBL/GenBank/DDBJ databases">
        <authorList>
            <person name="Zafar N."/>
            <person name="Inman J."/>
            <person name="Hall N."/>
            <person name="Lorenzi H."/>
            <person name="Caler E."/>
        </authorList>
    </citation>
    <scope>NUCLEOTIDE SEQUENCE [LARGE SCALE GENOMIC DNA]</scope>
    <source>
        <strain evidence="1 2">IP1</strain>
    </source>
</reference>
<dbReference type="Proteomes" id="UP000014680">
    <property type="component" value="Unassembled WGS sequence"/>
</dbReference>
<gene>
    <name evidence="1" type="ORF">EIN_229620</name>
</gene>
<dbReference type="GeneID" id="14887196"/>
<dbReference type="AlphaFoldDB" id="A0A0A1U328"/>
<organism evidence="1 2">
    <name type="scientific">Entamoeba invadens IP1</name>
    <dbReference type="NCBI Taxonomy" id="370355"/>
    <lineage>
        <taxon>Eukaryota</taxon>
        <taxon>Amoebozoa</taxon>
        <taxon>Evosea</taxon>
        <taxon>Archamoebae</taxon>
        <taxon>Mastigamoebida</taxon>
        <taxon>Entamoebidae</taxon>
        <taxon>Entamoeba</taxon>
    </lineage>
</organism>
<dbReference type="KEGG" id="eiv:EIN_229620"/>
<evidence type="ECO:0000313" key="2">
    <source>
        <dbReference type="Proteomes" id="UP000014680"/>
    </source>
</evidence>
<keyword evidence="2" id="KW-1185">Reference proteome</keyword>
<dbReference type="EMBL" id="KB206756">
    <property type="protein sequence ID" value="ELP88429.1"/>
    <property type="molecule type" value="Genomic_DNA"/>
</dbReference>
<dbReference type="RefSeq" id="XP_004255200.1">
    <property type="nucleotide sequence ID" value="XM_004255152.1"/>
</dbReference>
<accession>A0A0A1U328</accession>
<proteinExistence type="predicted"/>
<protein>
    <submittedName>
        <fullName evidence="1">Uncharacterized protein</fullName>
    </submittedName>
</protein>
<dbReference type="VEuPathDB" id="AmoebaDB:EIN_229620"/>
<name>A0A0A1U328_ENTIV</name>
<evidence type="ECO:0000313" key="1">
    <source>
        <dbReference type="EMBL" id="ELP88429.1"/>
    </source>
</evidence>
<sequence>MECIAQKRYPLKTLEIDRSSYTVLAVCQSLEQNETNDECIAPTRHTMTEHIYNDPTRLKLQKEAIESSIGKMYMFDKYIRIESWVKSAGEGCIYPHPSLL</sequence>